<organism evidence="1 2">
    <name type="scientific">Samsonia erythrinae</name>
    <dbReference type="NCBI Taxonomy" id="160434"/>
    <lineage>
        <taxon>Bacteria</taxon>
        <taxon>Pseudomonadati</taxon>
        <taxon>Pseudomonadota</taxon>
        <taxon>Gammaproteobacteria</taxon>
        <taxon>Enterobacterales</taxon>
        <taxon>Pectobacteriaceae</taxon>
        <taxon>Samsonia</taxon>
    </lineage>
</organism>
<dbReference type="Proteomes" id="UP000295433">
    <property type="component" value="Unassembled WGS sequence"/>
</dbReference>
<dbReference type="AlphaFoldDB" id="A0A4R3VPR3"/>
<proteinExistence type="predicted"/>
<name>A0A4R3VPR3_9GAMM</name>
<comment type="caution">
    <text evidence="1">The sequence shown here is derived from an EMBL/GenBank/DDBJ whole genome shotgun (WGS) entry which is preliminary data.</text>
</comment>
<evidence type="ECO:0000313" key="1">
    <source>
        <dbReference type="EMBL" id="TCV09065.1"/>
    </source>
</evidence>
<dbReference type="EMBL" id="SMBY01000001">
    <property type="protein sequence ID" value="TCV09065.1"/>
    <property type="molecule type" value="Genomic_DNA"/>
</dbReference>
<sequence>MRRKQVVLDEFRSKSGQRSLTGYFPFSRVDRHRDCDQDVAYRARSGHFDP</sequence>
<accession>A0A4R3VPR3</accession>
<protein>
    <submittedName>
        <fullName evidence="1">Uncharacterized protein</fullName>
    </submittedName>
</protein>
<gene>
    <name evidence="1" type="ORF">EDC54_101589</name>
</gene>
<reference evidence="1 2" key="1">
    <citation type="submission" date="2019-03" db="EMBL/GenBank/DDBJ databases">
        <title>Genomic Encyclopedia of Type Strains, Phase IV (KMG-IV): sequencing the most valuable type-strain genomes for metagenomic binning, comparative biology and taxonomic classification.</title>
        <authorList>
            <person name="Goeker M."/>
        </authorList>
    </citation>
    <scope>NUCLEOTIDE SEQUENCE [LARGE SCALE GENOMIC DNA]</scope>
    <source>
        <strain evidence="1 2">DSM 16730</strain>
    </source>
</reference>
<dbReference type="RefSeq" id="WP_165904253.1">
    <property type="nucleotide sequence ID" value="NZ_JAWIZJ010000001.1"/>
</dbReference>
<keyword evidence="2" id="KW-1185">Reference proteome</keyword>
<evidence type="ECO:0000313" key="2">
    <source>
        <dbReference type="Proteomes" id="UP000295433"/>
    </source>
</evidence>